<evidence type="ECO:0000313" key="2">
    <source>
        <dbReference type="EMBL" id="CAJ0888598.1"/>
    </source>
</evidence>
<feature type="domain" description="NodB homology" evidence="1">
    <location>
        <begin position="35"/>
        <end position="166"/>
    </location>
</feature>
<protein>
    <recommendedName>
        <fullName evidence="1">NodB homology domain-containing protein</fullName>
    </recommendedName>
</protein>
<sequence length="309" mass="34379">MPGTFIISLDCEGKWGIPPGDNRIDRGGLTTSALTRAYKSLVSMLSMHEVPATFAFVMAFTLTMLELDEWLPRLTGVELGGSLWTRNFHLATISRNYDGWFCSEAFDLVRDAGTHEIACHGFRHVPLGRYGITTEEAAYELRNATELAKFKGVTPKTFVFPKNDVGNVSLLAQEGYIGFRNSNPVLGRYGRLGNLVREFNTQEAAQDCGPSLFGLVSIPGGHFLNWRYGVRRLVPKALTLLRWRTILNDAVASDRVALLWLHPENLSDSPETFELLSQIIRIAAELRDAKGLSIVTQAEYCAMHAQSQV</sequence>
<dbReference type="Pfam" id="PF01522">
    <property type="entry name" value="Polysacc_deac_1"/>
    <property type="match status" value="1"/>
</dbReference>
<dbReference type="EMBL" id="OY288114">
    <property type="protein sequence ID" value="CAJ0888598.1"/>
    <property type="molecule type" value="Genomic_DNA"/>
</dbReference>
<name>A0AA48M2T1_9ZZZZ</name>
<accession>A0AA48M2T1</accession>
<dbReference type="InterPro" id="IPR002509">
    <property type="entry name" value="NODB_dom"/>
</dbReference>
<dbReference type="GO" id="GO:0016810">
    <property type="term" value="F:hydrolase activity, acting on carbon-nitrogen (but not peptide) bonds"/>
    <property type="evidence" value="ECO:0007669"/>
    <property type="project" value="InterPro"/>
</dbReference>
<evidence type="ECO:0000259" key="1">
    <source>
        <dbReference type="Pfam" id="PF01522"/>
    </source>
</evidence>
<proteinExistence type="predicted"/>
<dbReference type="InterPro" id="IPR011330">
    <property type="entry name" value="Glyco_hydro/deAcase_b/a-brl"/>
</dbReference>
<dbReference type="Gene3D" id="3.20.20.370">
    <property type="entry name" value="Glycoside hydrolase/deacetylase"/>
    <property type="match status" value="1"/>
</dbReference>
<dbReference type="AlphaFoldDB" id="A0AA48M2T1"/>
<dbReference type="GO" id="GO:0005975">
    <property type="term" value="P:carbohydrate metabolic process"/>
    <property type="evidence" value="ECO:0007669"/>
    <property type="project" value="InterPro"/>
</dbReference>
<dbReference type="SUPFAM" id="SSF88713">
    <property type="entry name" value="Glycoside hydrolase/deacetylase"/>
    <property type="match status" value="1"/>
</dbReference>
<organism evidence="2">
    <name type="scientific">freshwater sediment metagenome</name>
    <dbReference type="NCBI Taxonomy" id="556182"/>
    <lineage>
        <taxon>unclassified sequences</taxon>
        <taxon>metagenomes</taxon>
        <taxon>ecological metagenomes</taxon>
    </lineage>
</organism>
<gene>
    <name evidence="2" type="ORF">AMST5_03891</name>
</gene>
<reference evidence="2" key="1">
    <citation type="submission" date="2023-07" db="EMBL/GenBank/DDBJ databases">
        <authorList>
            <person name="Pelsma A.J. K."/>
        </authorList>
    </citation>
    <scope>NUCLEOTIDE SEQUENCE</scope>
</reference>